<organism evidence="14 15">
    <name type="scientific">Sarcophilus harrisii</name>
    <name type="common">Tasmanian devil</name>
    <name type="synonym">Sarcophilus laniarius</name>
    <dbReference type="NCBI Taxonomy" id="9305"/>
    <lineage>
        <taxon>Eukaryota</taxon>
        <taxon>Metazoa</taxon>
        <taxon>Chordata</taxon>
        <taxon>Craniata</taxon>
        <taxon>Vertebrata</taxon>
        <taxon>Euteleostomi</taxon>
        <taxon>Mammalia</taxon>
        <taxon>Metatheria</taxon>
        <taxon>Dasyuromorphia</taxon>
        <taxon>Dasyuridae</taxon>
        <taxon>Sarcophilus</taxon>
    </lineage>
</organism>
<keyword evidence="4" id="KW-0677">Repeat</keyword>
<evidence type="ECO:0000256" key="5">
    <source>
        <dbReference type="ARBA" id="ARBA00022771"/>
    </source>
</evidence>
<evidence type="ECO:0000256" key="3">
    <source>
        <dbReference type="ARBA" id="ARBA00022723"/>
    </source>
</evidence>
<evidence type="ECO:0000313" key="15">
    <source>
        <dbReference type="Proteomes" id="UP000007648"/>
    </source>
</evidence>
<dbReference type="PANTHER" id="PTHR45993:SF5">
    <property type="entry name" value="B-CELL LYMPHOMA_LEUKEMIA 11A"/>
    <property type="match status" value="1"/>
</dbReference>
<evidence type="ECO:0000259" key="13">
    <source>
        <dbReference type="PROSITE" id="PS50157"/>
    </source>
</evidence>
<name>G3WT61_SARHA</name>
<dbReference type="GO" id="GO:0000978">
    <property type="term" value="F:RNA polymerase II cis-regulatory region sequence-specific DNA binding"/>
    <property type="evidence" value="ECO:0007669"/>
    <property type="project" value="TreeGrafter"/>
</dbReference>
<keyword evidence="15" id="KW-1185">Reference proteome</keyword>
<proteinExistence type="predicted"/>
<evidence type="ECO:0000256" key="1">
    <source>
        <dbReference type="ARBA" id="ARBA00004123"/>
    </source>
</evidence>
<keyword evidence="10" id="KW-0539">Nucleus</keyword>
<dbReference type="GeneTree" id="ENSGT00940000156983"/>
<dbReference type="InterPro" id="IPR013087">
    <property type="entry name" value="Znf_C2H2_type"/>
</dbReference>
<dbReference type="PANTHER" id="PTHR45993">
    <property type="entry name" value="B-CELL LYMPHOMA/LEUKEMIA 11"/>
    <property type="match status" value="1"/>
</dbReference>
<evidence type="ECO:0000256" key="6">
    <source>
        <dbReference type="ARBA" id="ARBA00022833"/>
    </source>
</evidence>
<reference evidence="14" key="3">
    <citation type="submission" date="2025-09" db="UniProtKB">
        <authorList>
            <consortium name="Ensembl"/>
        </authorList>
    </citation>
    <scope>IDENTIFICATION</scope>
</reference>
<dbReference type="InterPro" id="IPR051497">
    <property type="entry name" value="Dev/Hematopoietic_TF"/>
</dbReference>
<reference evidence="14" key="2">
    <citation type="submission" date="2025-08" db="UniProtKB">
        <authorList>
            <consortium name="Ensembl"/>
        </authorList>
    </citation>
    <scope>IDENTIFICATION</scope>
</reference>
<dbReference type="InterPro" id="IPR057448">
    <property type="entry name" value="BCL-11A_Znf_CCHC"/>
</dbReference>
<reference evidence="14 15" key="1">
    <citation type="journal article" date="2011" name="Proc. Natl. Acad. Sci. U.S.A.">
        <title>Genetic diversity and population structure of the endangered marsupial Sarcophilus harrisii (Tasmanian devil).</title>
        <authorList>
            <person name="Miller W."/>
            <person name="Hayes V.M."/>
            <person name="Ratan A."/>
            <person name="Petersen D.C."/>
            <person name="Wittekindt N.E."/>
            <person name="Miller J."/>
            <person name="Walenz B."/>
            <person name="Knight J."/>
            <person name="Qi J."/>
            <person name="Zhao F."/>
            <person name="Wang Q."/>
            <person name="Bedoya-Reina O.C."/>
            <person name="Katiyar N."/>
            <person name="Tomsho L.P."/>
            <person name="Kasson L.M."/>
            <person name="Hardie R.A."/>
            <person name="Woodbridge P."/>
            <person name="Tindall E.A."/>
            <person name="Bertelsen M.F."/>
            <person name="Dixon D."/>
            <person name="Pyecroft S."/>
            <person name="Helgen K.M."/>
            <person name="Lesk A.M."/>
            <person name="Pringle T.H."/>
            <person name="Patterson N."/>
            <person name="Zhang Y."/>
            <person name="Kreiss A."/>
            <person name="Woods G.M."/>
            <person name="Jones M.E."/>
            <person name="Schuster S.C."/>
        </authorList>
    </citation>
    <scope>NUCLEOTIDE SEQUENCE [LARGE SCALE GENOMIC DNA]</scope>
</reference>
<gene>
    <name evidence="14" type="primary">BCL11A</name>
</gene>
<keyword evidence="9" id="KW-0804">Transcription</keyword>
<dbReference type="HOGENOM" id="CLU_1237453_0_0_1"/>
<dbReference type="GO" id="GO:0008270">
    <property type="term" value="F:zinc ion binding"/>
    <property type="evidence" value="ECO:0007669"/>
    <property type="project" value="UniProtKB-KW"/>
</dbReference>
<dbReference type="OrthoDB" id="10046198at2759"/>
<evidence type="ECO:0000256" key="11">
    <source>
        <dbReference type="PROSITE-ProRule" id="PRU00042"/>
    </source>
</evidence>
<dbReference type="GO" id="GO:2000171">
    <property type="term" value="P:negative regulation of dendrite development"/>
    <property type="evidence" value="ECO:0007669"/>
    <property type="project" value="TreeGrafter"/>
</dbReference>
<protein>
    <submittedName>
        <fullName evidence="14">BCL11 transcription factor A</fullName>
    </submittedName>
</protein>
<dbReference type="GeneID" id="100930225"/>
<evidence type="ECO:0000256" key="9">
    <source>
        <dbReference type="ARBA" id="ARBA00023163"/>
    </source>
</evidence>
<dbReference type="GO" id="GO:0005634">
    <property type="term" value="C:nucleus"/>
    <property type="evidence" value="ECO:0007669"/>
    <property type="project" value="UniProtKB-SubCell"/>
</dbReference>
<dbReference type="GO" id="GO:0006357">
    <property type="term" value="P:regulation of transcription by RNA polymerase II"/>
    <property type="evidence" value="ECO:0007669"/>
    <property type="project" value="TreeGrafter"/>
</dbReference>
<keyword evidence="8" id="KW-0805">Transcription regulation</keyword>
<dbReference type="CTD" id="53335"/>
<dbReference type="Proteomes" id="UP000007648">
    <property type="component" value="Unassembled WGS sequence"/>
</dbReference>
<evidence type="ECO:0000256" key="12">
    <source>
        <dbReference type="SAM" id="MobiDB-lite"/>
    </source>
</evidence>
<keyword evidence="5 11" id="KW-0863">Zinc-finger</keyword>
<accession>G3WT61</accession>
<evidence type="ECO:0000313" key="14">
    <source>
        <dbReference type="Ensembl" id="ENSSHAP00000018616.1"/>
    </source>
</evidence>
<keyword evidence="6" id="KW-0862">Zinc</keyword>
<dbReference type="PROSITE" id="PS00028">
    <property type="entry name" value="ZINC_FINGER_C2H2_1"/>
    <property type="match status" value="1"/>
</dbReference>
<feature type="region of interest" description="Disordered" evidence="12">
    <location>
        <begin position="1"/>
        <end position="40"/>
    </location>
</feature>
<dbReference type="GO" id="GO:0003700">
    <property type="term" value="F:DNA-binding transcription factor activity"/>
    <property type="evidence" value="ECO:0007669"/>
    <property type="project" value="TreeGrafter"/>
</dbReference>
<evidence type="ECO:0000256" key="2">
    <source>
        <dbReference type="ARBA" id="ARBA00022499"/>
    </source>
</evidence>
<evidence type="ECO:0000256" key="10">
    <source>
        <dbReference type="ARBA" id="ARBA00023242"/>
    </source>
</evidence>
<dbReference type="RefSeq" id="XP_012395649.1">
    <property type="nucleotide sequence ID" value="XM_012540195.3"/>
</dbReference>
<evidence type="ECO:0000256" key="7">
    <source>
        <dbReference type="ARBA" id="ARBA00022843"/>
    </source>
</evidence>
<feature type="domain" description="C2H2-type" evidence="13">
    <location>
        <begin position="170"/>
        <end position="193"/>
    </location>
</feature>
<feature type="compositionally biased region" description="Basic residues" evidence="12">
    <location>
        <begin position="1"/>
        <end position="12"/>
    </location>
</feature>
<dbReference type="Pfam" id="PF25491">
    <property type="entry name" value="CCHC_BCL-11A"/>
    <property type="match status" value="1"/>
</dbReference>
<evidence type="ECO:0000256" key="8">
    <source>
        <dbReference type="ARBA" id="ARBA00023015"/>
    </source>
</evidence>
<sequence>MSRRKQGKPQHLSKREFSPEPLEAILTDDEPDHGTLGAPEGDHDLLTCGQCQMNFPLGDILIFIEHKRKQCNGSLCLEKAVDKPPSPSPVEMKKASNPVEVGIQVTPEDDDCLSTSSRGICPKQEHIADKLLHWRGLSSPRSAHGALIPTPGMSAEYAPQGICKDEPSSYTCTTCKQPFTSAWFLLQHAQNTHGLRIYLESEHGSPLTPRVLHTPPFGVVPRELKMCGSFRMEAREPLNSEKI</sequence>
<keyword evidence="7" id="KW-0832">Ubl conjugation</keyword>
<keyword evidence="2" id="KW-1017">Isopeptide bond</keyword>
<keyword evidence="3" id="KW-0479">Metal-binding</keyword>
<dbReference type="PROSITE" id="PS50157">
    <property type="entry name" value="ZINC_FINGER_C2H2_2"/>
    <property type="match status" value="1"/>
</dbReference>
<dbReference type="AlphaFoldDB" id="G3WT61"/>
<comment type="subcellular location">
    <subcellularLocation>
        <location evidence="1">Nucleus</location>
    </subcellularLocation>
</comment>
<dbReference type="Ensembl" id="ENSSHAT00000018770.2">
    <property type="protein sequence ID" value="ENSSHAP00000018616.1"/>
    <property type="gene ID" value="ENSSHAG00000015804.2"/>
</dbReference>
<evidence type="ECO:0000256" key="4">
    <source>
        <dbReference type="ARBA" id="ARBA00022737"/>
    </source>
</evidence>